<evidence type="ECO:0000259" key="2">
    <source>
        <dbReference type="Pfam" id="PF13439"/>
    </source>
</evidence>
<sequence>MIGTNEYYEMLEKNRQLDISRESDALKNIKQIRVEVEGMKVLFTIYNQKDTGGSEISTNILAKELKKAGIEVIIASTGDYEVKTYKFLKFNPWMQPFTAQETYLSRFLNNIIKSENIDLVHAQDRLTTIGAIKAAKENNIPVIVHFRDYWFLCPESTLIMKNSRSCNGCSFRNLLSCGGNIPWNAYKYLTLLKRVSNYLRFANLKIAVSSAVKEALHRMGIEDIKILPNPVNIKTFEEADCATIRDKYGIADKLVISFFGSLDYHKGIIQFIDVAKEINNEFNNIIFMIVGDGKLMRYCVNYTRKSKINAIFTGKVQSKDIPKYYKASEIVVFPSIWKEPFGRVAIEAMAAGKPVIASNRGGIKDIVIDGKTGFLVDPLKTNGEFKEKLIALIEDSKLRNKMGRYGLCVAKKKFSTEIVIKNLMEIYDEVQNGR</sequence>
<comment type="caution">
    <text evidence="3">The sequence shown here is derived from an EMBL/GenBank/DDBJ whole genome shotgun (WGS) entry which is preliminary data.</text>
</comment>
<dbReference type="EMBL" id="DRUZ01000013">
    <property type="protein sequence ID" value="HHS01146.1"/>
    <property type="molecule type" value="Genomic_DNA"/>
</dbReference>
<dbReference type="InterPro" id="IPR028098">
    <property type="entry name" value="Glyco_trans_4-like_N"/>
</dbReference>
<dbReference type="CDD" id="cd03801">
    <property type="entry name" value="GT4_PimA-like"/>
    <property type="match status" value="1"/>
</dbReference>
<evidence type="ECO:0000259" key="1">
    <source>
        <dbReference type="Pfam" id="PF00534"/>
    </source>
</evidence>
<dbReference type="PANTHER" id="PTHR45947">
    <property type="entry name" value="SULFOQUINOVOSYL TRANSFERASE SQD2"/>
    <property type="match status" value="1"/>
</dbReference>
<feature type="domain" description="Glycosyltransferase subfamily 4-like N-terminal" evidence="2">
    <location>
        <begin position="52"/>
        <end position="233"/>
    </location>
</feature>
<dbReference type="Pfam" id="PF00534">
    <property type="entry name" value="Glycos_transf_1"/>
    <property type="match status" value="1"/>
</dbReference>
<dbReference type="SUPFAM" id="SSF53756">
    <property type="entry name" value="UDP-Glycosyltransferase/glycogen phosphorylase"/>
    <property type="match status" value="1"/>
</dbReference>
<dbReference type="PANTHER" id="PTHR45947:SF3">
    <property type="entry name" value="SULFOQUINOVOSYL TRANSFERASE SQD2"/>
    <property type="match status" value="1"/>
</dbReference>
<dbReference type="AlphaFoldDB" id="A0A7C5V0B9"/>
<reference evidence="3" key="1">
    <citation type="journal article" date="2020" name="mSystems">
        <title>Genome- and Community-Level Interaction Insights into Carbon Utilization and Element Cycling Functions of Hydrothermarchaeota in Hydrothermal Sediment.</title>
        <authorList>
            <person name="Zhou Z."/>
            <person name="Liu Y."/>
            <person name="Xu W."/>
            <person name="Pan J."/>
            <person name="Luo Z.H."/>
            <person name="Li M."/>
        </authorList>
    </citation>
    <scope>NUCLEOTIDE SEQUENCE [LARGE SCALE GENOMIC DNA]</scope>
    <source>
        <strain evidence="3">SpSt-102</strain>
    </source>
</reference>
<dbReference type="InterPro" id="IPR050194">
    <property type="entry name" value="Glycosyltransferase_grp1"/>
</dbReference>
<gene>
    <name evidence="3" type="ORF">ENL71_01155</name>
</gene>
<organism evidence="3">
    <name type="scientific">Caldicellulosiruptor owensensis</name>
    <dbReference type="NCBI Taxonomy" id="55205"/>
    <lineage>
        <taxon>Bacteria</taxon>
        <taxon>Bacillati</taxon>
        <taxon>Bacillota</taxon>
        <taxon>Bacillota incertae sedis</taxon>
        <taxon>Caldicellulosiruptorales</taxon>
        <taxon>Caldicellulosiruptoraceae</taxon>
        <taxon>Caldicellulosiruptor</taxon>
    </lineage>
</organism>
<evidence type="ECO:0000313" key="3">
    <source>
        <dbReference type="EMBL" id="HHS01146.1"/>
    </source>
</evidence>
<dbReference type="Pfam" id="PF13439">
    <property type="entry name" value="Glyco_transf_4"/>
    <property type="match status" value="1"/>
</dbReference>
<dbReference type="Gene3D" id="3.40.50.2000">
    <property type="entry name" value="Glycogen Phosphorylase B"/>
    <property type="match status" value="2"/>
</dbReference>
<protein>
    <submittedName>
        <fullName evidence="3">Glycosyltransferase family 1 protein</fullName>
    </submittedName>
</protein>
<accession>A0A7C5V0B9</accession>
<name>A0A7C5V0B9_9FIRM</name>
<proteinExistence type="predicted"/>
<keyword evidence="3" id="KW-0808">Transferase</keyword>
<dbReference type="InterPro" id="IPR001296">
    <property type="entry name" value="Glyco_trans_1"/>
</dbReference>
<feature type="domain" description="Glycosyl transferase family 1" evidence="1">
    <location>
        <begin position="243"/>
        <end position="406"/>
    </location>
</feature>
<dbReference type="GO" id="GO:0016757">
    <property type="term" value="F:glycosyltransferase activity"/>
    <property type="evidence" value="ECO:0007669"/>
    <property type="project" value="InterPro"/>
</dbReference>